<dbReference type="InterPro" id="IPR046348">
    <property type="entry name" value="SIS_dom_sf"/>
</dbReference>
<dbReference type="Pfam" id="PF01380">
    <property type="entry name" value="SIS"/>
    <property type="match status" value="1"/>
</dbReference>
<sequence length="295" mass="31465">MMGEDAGTVLIRIRAAMPALRPSERRIAEEFLGDPAAAANLSIAQLAARCATSTTSVVRFYQRMGYAHYKDFRIDLTRAVAREELTRSSMPEVSGDIDRHDSLAGIVSKVAMNETLSIADTARALDMGALGRAVALLLPARRIDSFGVGASALVGLDLQQKLSRIGRTAINWHDSHSAWTSAATLDSACVAVAVSHTGATVDTVEFLAIARKSGASTVAITNFRESPLAGAADVTLTTAARETRFRSGALGSRIAQLMVVDCLFTGVAQASYDESMAALRNTYAVVHDRVIHKRT</sequence>
<keyword evidence="2" id="KW-0238">DNA-binding</keyword>
<dbReference type="InterPro" id="IPR047640">
    <property type="entry name" value="RpiR-like"/>
</dbReference>
<evidence type="ECO:0000313" key="7">
    <source>
        <dbReference type="Proteomes" id="UP001603978"/>
    </source>
</evidence>
<dbReference type="InterPro" id="IPR001347">
    <property type="entry name" value="SIS_dom"/>
</dbReference>
<dbReference type="InterPro" id="IPR000281">
    <property type="entry name" value="HTH_RpiR"/>
</dbReference>
<dbReference type="Pfam" id="PF01418">
    <property type="entry name" value="HTH_6"/>
    <property type="match status" value="1"/>
</dbReference>
<dbReference type="PANTHER" id="PTHR30514:SF1">
    <property type="entry name" value="HTH-TYPE TRANSCRIPTIONAL REGULATOR HEXR-RELATED"/>
    <property type="match status" value="1"/>
</dbReference>
<dbReference type="SUPFAM" id="SSF53697">
    <property type="entry name" value="SIS domain"/>
    <property type="match status" value="1"/>
</dbReference>
<dbReference type="Proteomes" id="UP001603978">
    <property type="component" value="Unassembled WGS sequence"/>
</dbReference>
<evidence type="ECO:0000259" key="4">
    <source>
        <dbReference type="PROSITE" id="PS51071"/>
    </source>
</evidence>
<dbReference type="InterPro" id="IPR036388">
    <property type="entry name" value="WH-like_DNA-bd_sf"/>
</dbReference>
<evidence type="ECO:0000256" key="1">
    <source>
        <dbReference type="ARBA" id="ARBA00023015"/>
    </source>
</evidence>
<keyword evidence="7" id="KW-1185">Reference proteome</keyword>
<keyword evidence="3" id="KW-0804">Transcription</keyword>
<dbReference type="PROSITE" id="PS51464">
    <property type="entry name" value="SIS"/>
    <property type="match status" value="1"/>
</dbReference>
<evidence type="ECO:0000259" key="5">
    <source>
        <dbReference type="PROSITE" id="PS51464"/>
    </source>
</evidence>
<evidence type="ECO:0000256" key="2">
    <source>
        <dbReference type="ARBA" id="ARBA00023125"/>
    </source>
</evidence>
<evidence type="ECO:0000313" key="6">
    <source>
        <dbReference type="EMBL" id="MFG1710541.1"/>
    </source>
</evidence>
<accession>A0ABW7ASZ0</accession>
<organism evidence="6 7">
    <name type="scientific">Nonomuraea marmarensis</name>
    <dbReference type="NCBI Taxonomy" id="3351344"/>
    <lineage>
        <taxon>Bacteria</taxon>
        <taxon>Bacillati</taxon>
        <taxon>Actinomycetota</taxon>
        <taxon>Actinomycetes</taxon>
        <taxon>Streptosporangiales</taxon>
        <taxon>Streptosporangiaceae</taxon>
        <taxon>Nonomuraea</taxon>
    </lineage>
</organism>
<dbReference type="RefSeq" id="WP_393176418.1">
    <property type="nucleotide sequence ID" value="NZ_JBICRM010000051.1"/>
</dbReference>
<name>A0ABW7ASZ0_9ACTN</name>
<protein>
    <submittedName>
        <fullName evidence="6">MurR/RpiR family transcriptional regulator</fullName>
    </submittedName>
</protein>
<comment type="caution">
    <text evidence="6">The sequence shown here is derived from an EMBL/GenBank/DDBJ whole genome shotgun (WGS) entry which is preliminary data.</text>
</comment>
<dbReference type="PROSITE" id="PS51071">
    <property type="entry name" value="HTH_RPIR"/>
    <property type="match status" value="1"/>
</dbReference>
<dbReference type="Gene3D" id="3.40.50.10490">
    <property type="entry name" value="Glucose-6-phosphate isomerase like protein, domain 1"/>
    <property type="match status" value="1"/>
</dbReference>
<dbReference type="InterPro" id="IPR035472">
    <property type="entry name" value="RpiR-like_SIS"/>
</dbReference>
<dbReference type="SUPFAM" id="SSF46689">
    <property type="entry name" value="Homeodomain-like"/>
    <property type="match status" value="1"/>
</dbReference>
<proteinExistence type="predicted"/>
<dbReference type="Gene3D" id="1.10.10.10">
    <property type="entry name" value="Winged helix-like DNA-binding domain superfamily/Winged helix DNA-binding domain"/>
    <property type="match status" value="1"/>
</dbReference>
<keyword evidence="1" id="KW-0805">Transcription regulation</keyword>
<dbReference type="PANTHER" id="PTHR30514">
    <property type="entry name" value="GLUCOKINASE"/>
    <property type="match status" value="1"/>
</dbReference>
<dbReference type="InterPro" id="IPR009057">
    <property type="entry name" value="Homeodomain-like_sf"/>
</dbReference>
<evidence type="ECO:0000256" key="3">
    <source>
        <dbReference type="ARBA" id="ARBA00023163"/>
    </source>
</evidence>
<dbReference type="CDD" id="cd05013">
    <property type="entry name" value="SIS_RpiR"/>
    <property type="match status" value="1"/>
</dbReference>
<gene>
    <name evidence="6" type="ORF">ACFLIM_45980</name>
</gene>
<reference evidence="6 7" key="1">
    <citation type="submission" date="2024-10" db="EMBL/GenBank/DDBJ databases">
        <authorList>
            <person name="Topkara A.R."/>
            <person name="Saygin H."/>
        </authorList>
    </citation>
    <scope>NUCLEOTIDE SEQUENCE [LARGE SCALE GENOMIC DNA]</scope>
    <source>
        <strain evidence="6 7">M3C6</strain>
    </source>
</reference>
<dbReference type="EMBL" id="JBICRM010000051">
    <property type="protein sequence ID" value="MFG1710541.1"/>
    <property type="molecule type" value="Genomic_DNA"/>
</dbReference>
<feature type="domain" description="HTH rpiR-type" evidence="4">
    <location>
        <begin position="7"/>
        <end position="83"/>
    </location>
</feature>
<feature type="domain" description="SIS" evidence="5">
    <location>
        <begin position="133"/>
        <end position="273"/>
    </location>
</feature>